<evidence type="ECO:0000313" key="3">
    <source>
        <dbReference type="Proteomes" id="UP000188243"/>
    </source>
</evidence>
<dbReference type="RefSeq" id="WP_077537884.1">
    <property type="nucleotide sequence ID" value="NZ_CP019628.1"/>
</dbReference>
<dbReference type="GO" id="GO:0016747">
    <property type="term" value="F:acyltransferase activity, transferring groups other than amino-acyl groups"/>
    <property type="evidence" value="ECO:0007669"/>
    <property type="project" value="InterPro"/>
</dbReference>
<feature type="domain" description="N-acetyltransferase" evidence="1">
    <location>
        <begin position="10"/>
        <end position="178"/>
    </location>
</feature>
<dbReference type="PROSITE" id="PS51186">
    <property type="entry name" value="GNAT"/>
    <property type="match status" value="1"/>
</dbReference>
<dbReference type="KEGG" id="paln:B0W48_16535"/>
<reference evidence="2 3" key="1">
    <citation type="submission" date="2017-02" db="EMBL/GenBank/DDBJ databases">
        <title>Complete genome sequence of the cold-active Pseudoalteromonas aliena strain EH1 isolated from Arctic seawater.</title>
        <authorList>
            <person name="Kim E."/>
            <person name="Heo E."/>
            <person name="Kim H."/>
            <person name="Kim D."/>
        </authorList>
    </citation>
    <scope>NUCLEOTIDE SEQUENCE [LARGE SCALE GENOMIC DNA]</scope>
    <source>
        <strain evidence="2 3">EH1</strain>
    </source>
</reference>
<name>A0A1Q2H1L2_9GAMM</name>
<dbReference type="Proteomes" id="UP000188243">
    <property type="component" value="Chromosome"/>
</dbReference>
<accession>A0A1Q2H1L2</accession>
<dbReference type="EMBL" id="CP019628">
    <property type="protein sequence ID" value="AQQ01235.1"/>
    <property type="molecule type" value="Genomic_DNA"/>
</dbReference>
<dbReference type="Gene3D" id="3.40.630.30">
    <property type="match status" value="1"/>
</dbReference>
<gene>
    <name evidence="2" type="ORF">B0W48_16535</name>
</gene>
<dbReference type="InterPro" id="IPR051531">
    <property type="entry name" value="N-acetyltransferase"/>
</dbReference>
<keyword evidence="2" id="KW-0808">Transferase</keyword>
<proteinExistence type="predicted"/>
<evidence type="ECO:0000313" key="2">
    <source>
        <dbReference type="EMBL" id="AQQ01235.1"/>
    </source>
</evidence>
<dbReference type="Pfam" id="PF13302">
    <property type="entry name" value="Acetyltransf_3"/>
    <property type="match status" value="1"/>
</dbReference>
<protein>
    <submittedName>
        <fullName evidence="2">Alanine acetyltransferase</fullName>
    </submittedName>
</protein>
<dbReference type="PANTHER" id="PTHR43792">
    <property type="entry name" value="GNAT FAMILY, PUTATIVE (AFU_ORTHOLOGUE AFUA_3G00765)-RELATED-RELATED"/>
    <property type="match status" value="1"/>
</dbReference>
<sequence>MFKTLKLPRVTLRLITHKHAGGLFTILNNPLVAQFNDYKTPLSKDNIKQLIQDDISAYYEGEVIRLAIEHNIDTCFIGTCGLYKIGDKINSAFIGFELAPNYWQQGLMSEALVGFINTLPNTLQIYELFAEVNIKNIRSHKLLTKLGFTPNFNADLLPSRIKTITRNNDELWYKKINVQGKQ</sequence>
<organism evidence="2 3">
    <name type="scientific">Pseudoalteromonas aliena</name>
    <dbReference type="NCBI Taxonomy" id="247523"/>
    <lineage>
        <taxon>Bacteria</taxon>
        <taxon>Pseudomonadati</taxon>
        <taxon>Pseudomonadota</taxon>
        <taxon>Gammaproteobacteria</taxon>
        <taxon>Alteromonadales</taxon>
        <taxon>Pseudoalteromonadaceae</taxon>
        <taxon>Pseudoalteromonas</taxon>
    </lineage>
</organism>
<dbReference type="PANTHER" id="PTHR43792:SF1">
    <property type="entry name" value="N-ACETYLTRANSFERASE DOMAIN-CONTAINING PROTEIN"/>
    <property type="match status" value="1"/>
</dbReference>
<dbReference type="STRING" id="247523.B0W48_16535"/>
<dbReference type="AlphaFoldDB" id="A0A1Q2H1L2"/>
<dbReference type="InterPro" id="IPR016181">
    <property type="entry name" value="Acyl_CoA_acyltransferase"/>
</dbReference>
<dbReference type="SUPFAM" id="SSF55729">
    <property type="entry name" value="Acyl-CoA N-acyltransferases (Nat)"/>
    <property type="match status" value="1"/>
</dbReference>
<dbReference type="InterPro" id="IPR000182">
    <property type="entry name" value="GNAT_dom"/>
</dbReference>
<evidence type="ECO:0000259" key="1">
    <source>
        <dbReference type="PROSITE" id="PS51186"/>
    </source>
</evidence>